<dbReference type="AlphaFoldDB" id="A0A9W8U1U8"/>
<proteinExistence type="predicted"/>
<dbReference type="EMBL" id="JANVFU010000002">
    <property type="protein sequence ID" value="KAJ3749052.1"/>
    <property type="molecule type" value="Genomic_DNA"/>
</dbReference>
<dbReference type="Proteomes" id="UP001142393">
    <property type="component" value="Unassembled WGS sequence"/>
</dbReference>
<evidence type="ECO:0000313" key="3">
    <source>
        <dbReference type="EMBL" id="KAJ3749052.1"/>
    </source>
</evidence>
<keyword evidence="4" id="KW-1185">Reference proteome</keyword>
<accession>A0A9W8U1U8</accession>
<comment type="caution">
    <text evidence="3">The sequence shown here is derived from an EMBL/GenBank/DDBJ whole genome shotgun (WGS) entry which is preliminary data.</text>
</comment>
<reference evidence="3 4" key="1">
    <citation type="journal article" date="2023" name="Proc. Natl. Acad. Sci. U.S.A.">
        <title>A global phylogenomic analysis of the shiitake genus Lentinula.</title>
        <authorList>
            <person name="Sierra-Patev S."/>
            <person name="Min B."/>
            <person name="Naranjo-Ortiz M."/>
            <person name="Looney B."/>
            <person name="Konkel Z."/>
            <person name="Slot J.C."/>
            <person name="Sakamoto Y."/>
            <person name="Steenwyk J.L."/>
            <person name="Rokas A."/>
            <person name="Carro J."/>
            <person name="Camarero S."/>
            <person name="Ferreira P."/>
            <person name="Molpeceres G."/>
            <person name="Ruiz-Duenas F.J."/>
            <person name="Serrano A."/>
            <person name="Henrissat B."/>
            <person name="Drula E."/>
            <person name="Hughes K.W."/>
            <person name="Mata J.L."/>
            <person name="Ishikawa N.K."/>
            <person name="Vargas-Isla R."/>
            <person name="Ushijima S."/>
            <person name="Smith C.A."/>
            <person name="Donoghue J."/>
            <person name="Ahrendt S."/>
            <person name="Andreopoulos W."/>
            <person name="He G."/>
            <person name="LaButti K."/>
            <person name="Lipzen A."/>
            <person name="Ng V."/>
            <person name="Riley R."/>
            <person name="Sandor L."/>
            <person name="Barry K."/>
            <person name="Martinez A.T."/>
            <person name="Xiao Y."/>
            <person name="Gibbons J.G."/>
            <person name="Terashima K."/>
            <person name="Grigoriev I.V."/>
            <person name="Hibbett D."/>
        </authorList>
    </citation>
    <scope>NUCLEOTIDE SEQUENCE [LARGE SCALE GENOMIC DNA]</scope>
    <source>
        <strain evidence="3 4">TFB7810</strain>
    </source>
</reference>
<evidence type="ECO:0000313" key="4">
    <source>
        <dbReference type="Proteomes" id="UP001142393"/>
    </source>
</evidence>
<keyword evidence="2" id="KW-1133">Transmembrane helix</keyword>
<evidence type="ECO:0000256" key="1">
    <source>
        <dbReference type="SAM" id="MobiDB-lite"/>
    </source>
</evidence>
<protein>
    <submittedName>
        <fullName evidence="3">Uncharacterized protein</fullName>
    </submittedName>
</protein>
<organism evidence="3 4">
    <name type="scientific">Lentinula detonsa</name>
    <dbReference type="NCBI Taxonomy" id="2804962"/>
    <lineage>
        <taxon>Eukaryota</taxon>
        <taxon>Fungi</taxon>
        <taxon>Dikarya</taxon>
        <taxon>Basidiomycota</taxon>
        <taxon>Agaricomycotina</taxon>
        <taxon>Agaricomycetes</taxon>
        <taxon>Agaricomycetidae</taxon>
        <taxon>Agaricales</taxon>
        <taxon>Marasmiineae</taxon>
        <taxon>Omphalotaceae</taxon>
        <taxon>Lentinula</taxon>
    </lineage>
</organism>
<keyword evidence="2" id="KW-0812">Transmembrane</keyword>
<feature type="transmembrane region" description="Helical" evidence="2">
    <location>
        <begin position="125"/>
        <end position="146"/>
    </location>
</feature>
<sequence length="243" mass="25582">MVTLSSYIIYDLKPKPPEFCSVLSFAISMSLRAGQDGIFVRQASAISIDGSVTDLPAETPGLQATTTSEPEAVSVTGPVTMLPLESPGLQSGSLSSDVFTLSTPVLGLPSIKAESSATSSSNHGGAIAGGVVAAIIVAVIAAALLLRYRNKNSPRHWRNRIKGGAAGPLYHKSRWQNLESKSNAANDELESGIQSGRSNNVLDDHNSSSTSPVTAKFSTPLITYPPSVSRLANDEKLPQLMKY</sequence>
<feature type="region of interest" description="Disordered" evidence="1">
    <location>
        <begin position="191"/>
        <end position="216"/>
    </location>
</feature>
<feature type="compositionally biased region" description="Polar residues" evidence="1">
    <location>
        <begin position="192"/>
        <end position="216"/>
    </location>
</feature>
<evidence type="ECO:0000256" key="2">
    <source>
        <dbReference type="SAM" id="Phobius"/>
    </source>
</evidence>
<keyword evidence="2" id="KW-0472">Membrane</keyword>
<name>A0A9W8U1U8_9AGAR</name>
<gene>
    <name evidence="3" type="ORF">DFH05DRAFT_632179</name>
</gene>